<proteinExistence type="predicted"/>
<evidence type="ECO:0000313" key="2">
    <source>
        <dbReference type="Proteomes" id="UP000823674"/>
    </source>
</evidence>
<reference evidence="1 2" key="1">
    <citation type="submission" date="2021-03" db="EMBL/GenBank/DDBJ databases">
        <authorList>
            <person name="King G.J."/>
            <person name="Bancroft I."/>
            <person name="Baten A."/>
            <person name="Bloomfield J."/>
            <person name="Borpatragohain P."/>
            <person name="He Z."/>
            <person name="Irish N."/>
            <person name="Irwin J."/>
            <person name="Liu K."/>
            <person name="Mauleon R.P."/>
            <person name="Moore J."/>
            <person name="Morris R."/>
            <person name="Ostergaard L."/>
            <person name="Wang B."/>
            <person name="Wells R."/>
        </authorList>
    </citation>
    <scope>NUCLEOTIDE SEQUENCE [LARGE SCALE GENOMIC DNA]</scope>
    <source>
        <strain evidence="1">R-o-18</strain>
        <tissue evidence="1">Leaf</tissue>
    </source>
</reference>
<dbReference type="EMBL" id="JADBGQ010000002">
    <property type="protein sequence ID" value="KAG5408177.1"/>
    <property type="molecule type" value="Genomic_DNA"/>
</dbReference>
<sequence length="111" mass="12707">MVEYIGEDGELVIRNPVRNSAKPGKDFCKFKLIKFILQLQLKLKCLKTEPLVRSVMDGFNKNIKKKKKQSCKKILGPIKRFDGDVVEYLKVMLLSLVHKSRAGGMLLEIVM</sequence>
<gene>
    <name evidence="1" type="primary">A02g500360.1_BraROA</name>
    <name evidence="1" type="ORF">IGI04_004496</name>
</gene>
<organism evidence="1 2">
    <name type="scientific">Brassica rapa subsp. trilocularis</name>
    <dbReference type="NCBI Taxonomy" id="1813537"/>
    <lineage>
        <taxon>Eukaryota</taxon>
        <taxon>Viridiplantae</taxon>
        <taxon>Streptophyta</taxon>
        <taxon>Embryophyta</taxon>
        <taxon>Tracheophyta</taxon>
        <taxon>Spermatophyta</taxon>
        <taxon>Magnoliopsida</taxon>
        <taxon>eudicotyledons</taxon>
        <taxon>Gunneridae</taxon>
        <taxon>Pentapetalae</taxon>
        <taxon>rosids</taxon>
        <taxon>malvids</taxon>
        <taxon>Brassicales</taxon>
        <taxon>Brassicaceae</taxon>
        <taxon>Brassiceae</taxon>
        <taxon>Brassica</taxon>
    </lineage>
</organism>
<name>A0ABQ7NB91_BRACM</name>
<keyword evidence="2" id="KW-1185">Reference proteome</keyword>
<comment type="caution">
    <text evidence="1">The sequence shown here is derived from an EMBL/GenBank/DDBJ whole genome shotgun (WGS) entry which is preliminary data.</text>
</comment>
<dbReference type="Proteomes" id="UP000823674">
    <property type="component" value="Chromosome A02"/>
</dbReference>
<evidence type="ECO:0000313" key="1">
    <source>
        <dbReference type="EMBL" id="KAG5408177.1"/>
    </source>
</evidence>
<accession>A0ABQ7NB91</accession>
<protein>
    <submittedName>
        <fullName evidence="1">Uncharacterized protein</fullName>
    </submittedName>
</protein>